<protein>
    <submittedName>
        <fullName evidence="1">Uncharacterized protein</fullName>
    </submittedName>
</protein>
<keyword evidence="2" id="KW-1185">Reference proteome</keyword>
<dbReference type="AlphaFoldDB" id="A0A2T9YRU8"/>
<dbReference type="EMBL" id="MBFR01000066">
    <property type="protein sequence ID" value="PVU95059.1"/>
    <property type="molecule type" value="Genomic_DNA"/>
</dbReference>
<evidence type="ECO:0000313" key="1">
    <source>
        <dbReference type="EMBL" id="PVU95059.1"/>
    </source>
</evidence>
<accession>A0A2T9YRU8</accession>
<proteinExistence type="predicted"/>
<dbReference type="Proteomes" id="UP000245383">
    <property type="component" value="Unassembled WGS sequence"/>
</dbReference>
<reference evidence="1 2" key="1">
    <citation type="journal article" date="2018" name="MBio">
        <title>Comparative Genomics Reveals the Core Gene Toolbox for the Fungus-Insect Symbiosis.</title>
        <authorList>
            <person name="Wang Y."/>
            <person name="Stata M."/>
            <person name="Wang W."/>
            <person name="Stajich J.E."/>
            <person name="White M.M."/>
            <person name="Moncalvo J.M."/>
        </authorList>
    </citation>
    <scope>NUCLEOTIDE SEQUENCE [LARGE SCALE GENOMIC DNA]</scope>
    <source>
        <strain evidence="1 2">SWE-8-4</strain>
    </source>
</reference>
<organism evidence="1 2">
    <name type="scientific">Smittium simulii</name>
    <dbReference type="NCBI Taxonomy" id="133385"/>
    <lineage>
        <taxon>Eukaryota</taxon>
        <taxon>Fungi</taxon>
        <taxon>Fungi incertae sedis</taxon>
        <taxon>Zoopagomycota</taxon>
        <taxon>Kickxellomycotina</taxon>
        <taxon>Harpellomycetes</taxon>
        <taxon>Harpellales</taxon>
        <taxon>Legeriomycetaceae</taxon>
        <taxon>Smittium</taxon>
    </lineage>
</organism>
<gene>
    <name evidence="1" type="ORF">BB561_002076</name>
</gene>
<sequence>MNTITNSRNVDSHSVLIRIILSNVTYYDFITNGSPFLDRMTQNGHYRGMDESSPPEHLVVVVCVYRFFSVFLSLDSTVKEVFVTGSDNRMGSSGQSSSVADFA</sequence>
<evidence type="ECO:0000313" key="2">
    <source>
        <dbReference type="Proteomes" id="UP000245383"/>
    </source>
</evidence>
<comment type="caution">
    <text evidence="1">The sequence shown here is derived from an EMBL/GenBank/DDBJ whole genome shotgun (WGS) entry which is preliminary data.</text>
</comment>
<name>A0A2T9YRU8_9FUNG</name>